<dbReference type="RefSeq" id="WP_284329859.1">
    <property type="nucleotide sequence ID" value="NZ_BSOA01000001.1"/>
</dbReference>
<accession>A0ABQ5X4L2</accession>
<protein>
    <submittedName>
        <fullName evidence="2">Uncharacterized protein</fullName>
    </submittedName>
</protein>
<proteinExistence type="predicted"/>
<sequence length="275" mass="29578">MTTIFNVVDTSAQLLKREESRQPAQDFAHELAKPDVHGKQSPLPTPSQTKSMASEGFDVRQSFEPAQPNADTATNETLPPLPMQDAVLEPVQANQPVTVAPTGVTEALLEARVFGWHAMAQAYLSELTAADAGVKQSGSWQSERGVLAEAAEAVSEPLALNETVAAEPAEPTTGTSAVDTLPVQSLLTPNEATPAHAIEATMASSSAPALWPERSLRFTRQRDGSSVAWLRDFRLSDSEASHLIRWVLSDARAKGMALGKIMLNGREVWTSPQFI</sequence>
<evidence type="ECO:0000313" key="3">
    <source>
        <dbReference type="Proteomes" id="UP001156627"/>
    </source>
</evidence>
<evidence type="ECO:0000256" key="1">
    <source>
        <dbReference type="SAM" id="MobiDB-lite"/>
    </source>
</evidence>
<comment type="caution">
    <text evidence="2">The sequence shown here is derived from an EMBL/GenBank/DDBJ whole genome shotgun (WGS) entry which is preliminary data.</text>
</comment>
<dbReference type="EMBL" id="BSOA01000001">
    <property type="protein sequence ID" value="GLQ86478.1"/>
    <property type="molecule type" value="Genomic_DNA"/>
</dbReference>
<feature type="region of interest" description="Disordered" evidence="1">
    <location>
        <begin position="16"/>
        <end position="54"/>
    </location>
</feature>
<organism evidence="2 3">
    <name type="scientific">Dyella flagellata</name>
    <dbReference type="NCBI Taxonomy" id="1867833"/>
    <lineage>
        <taxon>Bacteria</taxon>
        <taxon>Pseudomonadati</taxon>
        <taxon>Pseudomonadota</taxon>
        <taxon>Gammaproteobacteria</taxon>
        <taxon>Lysobacterales</taxon>
        <taxon>Rhodanobacteraceae</taxon>
        <taxon>Dyella</taxon>
    </lineage>
</organism>
<keyword evidence="3" id="KW-1185">Reference proteome</keyword>
<feature type="compositionally biased region" description="Basic and acidic residues" evidence="1">
    <location>
        <begin position="16"/>
        <end position="38"/>
    </location>
</feature>
<dbReference type="Proteomes" id="UP001156627">
    <property type="component" value="Unassembled WGS sequence"/>
</dbReference>
<name>A0ABQ5X4L2_9GAMM</name>
<reference evidence="3" key="1">
    <citation type="journal article" date="2019" name="Int. J. Syst. Evol. Microbiol.">
        <title>The Global Catalogue of Microorganisms (GCM) 10K type strain sequencing project: providing services to taxonomists for standard genome sequencing and annotation.</title>
        <authorList>
            <consortium name="The Broad Institute Genomics Platform"/>
            <consortium name="The Broad Institute Genome Sequencing Center for Infectious Disease"/>
            <person name="Wu L."/>
            <person name="Ma J."/>
        </authorList>
    </citation>
    <scope>NUCLEOTIDE SEQUENCE [LARGE SCALE GENOMIC DNA]</scope>
    <source>
        <strain evidence="3">NBRC 111981</strain>
    </source>
</reference>
<gene>
    <name evidence="2" type="ORF">GCM10007898_00440</name>
</gene>
<evidence type="ECO:0000313" key="2">
    <source>
        <dbReference type="EMBL" id="GLQ86478.1"/>
    </source>
</evidence>